<reference evidence="1 2" key="1">
    <citation type="submission" date="2018-02" db="EMBL/GenBank/DDBJ databases">
        <title>The genomes of Aspergillus section Nigri reveals drivers in fungal speciation.</title>
        <authorList>
            <consortium name="DOE Joint Genome Institute"/>
            <person name="Vesth T.C."/>
            <person name="Nybo J."/>
            <person name="Theobald S."/>
            <person name="Brandl J."/>
            <person name="Frisvad J.C."/>
            <person name="Nielsen K.F."/>
            <person name="Lyhne E.K."/>
            <person name="Kogle M.E."/>
            <person name="Kuo A."/>
            <person name="Riley R."/>
            <person name="Clum A."/>
            <person name="Nolan M."/>
            <person name="Lipzen A."/>
            <person name="Salamov A."/>
            <person name="Henrissat B."/>
            <person name="Wiebenga A."/>
            <person name="De vries R.P."/>
            <person name="Grigoriev I.V."/>
            <person name="Mortensen U.H."/>
            <person name="Andersen M.R."/>
            <person name="Baker S.E."/>
        </authorList>
    </citation>
    <scope>NUCLEOTIDE SEQUENCE [LARGE SCALE GENOMIC DNA]</scope>
    <source>
        <strain evidence="1 2">CBS 121057</strain>
    </source>
</reference>
<dbReference type="VEuPathDB" id="FungiDB:BO78DRAFT_214059"/>
<organism evidence="1 2">
    <name type="scientific">Aspergillus sclerotiicarbonarius (strain CBS 121057 / IBT 28362)</name>
    <dbReference type="NCBI Taxonomy" id="1448318"/>
    <lineage>
        <taxon>Eukaryota</taxon>
        <taxon>Fungi</taxon>
        <taxon>Dikarya</taxon>
        <taxon>Ascomycota</taxon>
        <taxon>Pezizomycotina</taxon>
        <taxon>Eurotiomycetes</taxon>
        <taxon>Eurotiomycetidae</taxon>
        <taxon>Eurotiales</taxon>
        <taxon>Aspergillaceae</taxon>
        <taxon>Aspergillus</taxon>
        <taxon>Aspergillus subgen. Circumdati</taxon>
    </lineage>
</organism>
<protein>
    <submittedName>
        <fullName evidence="1">Uncharacterized protein</fullName>
    </submittedName>
</protein>
<dbReference type="Proteomes" id="UP000248423">
    <property type="component" value="Unassembled WGS sequence"/>
</dbReference>
<keyword evidence="2" id="KW-1185">Reference proteome</keyword>
<proteinExistence type="predicted"/>
<dbReference type="AlphaFoldDB" id="A0A319DZZ6"/>
<evidence type="ECO:0000313" key="2">
    <source>
        <dbReference type="Proteomes" id="UP000248423"/>
    </source>
</evidence>
<sequence>MNEKPVRYDIGWSRMQEEFRQAVFSLGGPLFLGADLQRLVVSRQPDGCPPMTEHLQPFTGSRPAGHALPRAIIPMTASWRCLIIIIRQAGQWDGVAGFRFALRALHSLLPLSCCRDDLANLAVVLPRHQQSKRSCPRMLRISCEPQPPY</sequence>
<evidence type="ECO:0000313" key="1">
    <source>
        <dbReference type="EMBL" id="PYI02780.1"/>
    </source>
</evidence>
<name>A0A319DZZ6_ASPSB</name>
<accession>A0A319DZZ6</accession>
<gene>
    <name evidence="1" type="ORF">BO78DRAFT_214059</name>
</gene>
<dbReference type="EMBL" id="KZ826389">
    <property type="protein sequence ID" value="PYI02780.1"/>
    <property type="molecule type" value="Genomic_DNA"/>
</dbReference>